<dbReference type="AlphaFoldDB" id="F0B8B1"/>
<accession>F0B8B1</accession>
<reference evidence="1 2" key="1">
    <citation type="journal article" date="2011" name="BMC Genomics">
        <title>Comparative genomics reveals diversity among xanthomonads infecting tomato and pepper.</title>
        <authorList>
            <person name="Potnis N."/>
            <person name="Krasileva K."/>
            <person name="Chow V."/>
            <person name="Almeida N.F."/>
            <person name="Patil P.B."/>
            <person name="Ryan R.P."/>
            <person name="Sharlach M."/>
            <person name="Behlau F."/>
            <person name="Dow J.M."/>
            <person name="Momol M.T."/>
            <person name="White F.F."/>
            <person name="Preston J.F."/>
            <person name="Vinatzer B.A."/>
            <person name="Koebnik R."/>
            <person name="Setubal J.C."/>
            <person name="Norman D.J."/>
            <person name="Staskawicz B.J."/>
            <person name="Jones J.B."/>
        </authorList>
    </citation>
    <scope>NUCLEOTIDE SEQUENCE [LARGE SCALE GENOMIC DNA]</scope>
    <source>
        <strain evidence="1 2">ATCC 35937</strain>
    </source>
</reference>
<gene>
    <name evidence="1" type="ORF">XVE_0307</name>
</gene>
<name>F0B8B1_9XANT</name>
<sequence>MHAAYGPAMLGGQGPIEMVGVHGKSGAGCVSFDHEASVARLTHAALRTAFQKSADQLFGAVSS</sequence>
<dbReference type="Proteomes" id="UP000003299">
    <property type="component" value="Unassembled WGS sequence"/>
</dbReference>
<dbReference type="RefSeq" id="WP_005988532.1">
    <property type="nucleotide sequence ID" value="NZ_AEQV01000007.1"/>
</dbReference>
<protein>
    <submittedName>
        <fullName evidence="1">Uncharacterized protein</fullName>
    </submittedName>
</protein>
<feature type="non-terminal residue" evidence="1">
    <location>
        <position position="63"/>
    </location>
</feature>
<organism evidence="1 2">
    <name type="scientific">Xanthomonas vesicatoria ATCC 35937</name>
    <dbReference type="NCBI Taxonomy" id="925775"/>
    <lineage>
        <taxon>Bacteria</taxon>
        <taxon>Pseudomonadati</taxon>
        <taxon>Pseudomonadota</taxon>
        <taxon>Gammaproteobacteria</taxon>
        <taxon>Lysobacterales</taxon>
        <taxon>Lysobacteraceae</taxon>
        <taxon>Xanthomonas</taxon>
    </lineage>
</organism>
<evidence type="ECO:0000313" key="2">
    <source>
        <dbReference type="Proteomes" id="UP000003299"/>
    </source>
</evidence>
<dbReference type="EMBL" id="AEQV01000007">
    <property type="protein sequence ID" value="EGD11237.1"/>
    <property type="molecule type" value="Genomic_DNA"/>
</dbReference>
<proteinExistence type="predicted"/>
<evidence type="ECO:0000313" key="1">
    <source>
        <dbReference type="EMBL" id="EGD11237.1"/>
    </source>
</evidence>
<comment type="caution">
    <text evidence="1">The sequence shown here is derived from an EMBL/GenBank/DDBJ whole genome shotgun (WGS) entry which is preliminary data.</text>
</comment>